<feature type="chain" id="PRO_5042177239" evidence="6">
    <location>
        <begin position="32"/>
        <end position="442"/>
    </location>
</feature>
<keyword evidence="2 6" id="KW-0732">Signal</keyword>
<feature type="signal peptide" evidence="6">
    <location>
        <begin position="1"/>
        <end position="31"/>
    </location>
</feature>
<comment type="caution">
    <text evidence="8">The sequence shown here is derived from an EMBL/GenBank/DDBJ whole genome shotgun (WGS) entry which is preliminary data.</text>
</comment>
<dbReference type="InterPro" id="IPR036249">
    <property type="entry name" value="Thioredoxin-like_sf"/>
</dbReference>
<reference evidence="8 9" key="1">
    <citation type="journal article" date="2021" name="Nat. Commun.">
        <title>Incipient diploidization of the medicinal plant Perilla within 10,000 years.</title>
        <authorList>
            <person name="Zhang Y."/>
            <person name="Shen Q."/>
            <person name="Leng L."/>
            <person name="Zhang D."/>
            <person name="Chen S."/>
            <person name="Shi Y."/>
            <person name="Ning Z."/>
            <person name="Chen S."/>
        </authorList>
    </citation>
    <scope>NUCLEOTIDE SEQUENCE [LARGE SCALE GENOMIC DNA]</scope>
    <source>
        <strain evidence="9">cv. PC099</strain>
    </source>
</reference>
<sequence length="442" mass="49243">MSSPPLTIHFFFSLQLLLAIPFSLLSQSISADGNQFKLDGSVLELEDSNFDAAISKFDYIFVDFYAPWCGHCNRLAPELEKAAPILAGLKQPIVVAKVDADKYKKLASKHDVDGYPSLKIFMHGVPTEYYGPRKADLLVQSLTKFVAPDVTLLSSDTDIRDFVKAAGSDYPIFIGFGLNESMILDPAVKYKKKAWFSVANGFSDEIMTIHGVNKVPALLAIYPAYNEQSIFYGPFEEKSLEDYIKKSLLPLVFPISQGSLKSLQDDQRKVLLTIIKDETEEKSKGLLDVLKAAASANRDLIFGYVGIKQWEDFAESFEVDKKTELPRMVVWDGNVDYYSVTGSENGDETDMATQVSRFLKGYREGRVIQKRINGPSLLTLMNSKLGAMLLLLVICIVLVVVLIFAMVKDEPLTVGTREQVVEGRSSALQPESAELLRPFKED</sequence>
<evidence type="ECO:0000256" key="6">
    <source>
        <dbReference type="SAM" id="SignalP"/>
    </source>
</evidence>
<keyword evidence="5" id="KW-0812">Transmembrane</keyword>
<dbReference type="PRINTS" id="PR00421">
    <property type="entry name" value="THIOREDOXIN"/>
</dbReference>
<feature type="transmembrane region" description="Helical" evidence="5">
    <location>
        <begin position="385"/>
        <end position="407"/>
    </location>
</feature>
<evidence type="ECO:0000259" key="7">
    <source>
        <dbReference type="PROSITE" id="PS51352"/>
    </source>
</evidence>
<keyword evidence="5" id="KW-0472">Membrane</keyword>
<dbReference type="PROSITE" id="PS00194">
    <property type="entry name" value="THIOREDOXIN_1"/>
    <property type="match status" value="1"/>
</dbReference>
<dbReference type="SUPFAM" id="SSF52833">
    <property type="entry name" value="Thioredoxin-like"/>
    <property type="match status" value="1"/>
</dbReference>
<organism evidence="8 9">
    <name type="scientific">Perilla frutescens var. hirtella</name>
    <name type="common">Perilla citriodora</name>
    <name type="synonym">Perilla setoyensis</name>
    <dbReference type="NCBI Taxonomy" id="608512"/>
    <lineage>
        <taxon>Eukaryota</taxon>
        <taxon>Viridiplantae</taxon>
        <taxon>Streptophyta</taxon>
        <taxon>Embryophyta</taxon>
        <taxon>Tracheophyta</taxon>
        <taxon>Spermatophyta</taxon>
        <taxon>Magnoliopsida</taxon>
        <taxon>eudicotyledons</taxon>
        <taxon>Gunneridae</taxon>
        <taxon>Pentapetalae</taxon>
        <taxon>asterids</taxon>
        <taxon>lamiids</taxon>
        <taxon>Lamiales</taxon>
        <taxon>Lamiaceae</taxon>
        <taxon>Nepetoideae</taxon>
        <taxon>Elsholtzieae</taxon>
        <taxon>Perilla</taxon>
    </lineage>
</organism>
<evidence type="ECO:0000313" key="9">
    <source>
        <dbReference type="Proteomes" id="UP001190926"/>
    </source>
</evidence>
<dbReference type="InterPro" id="IPR017937">
    <property type="entry name" value="Thioredoxin_CS"/>
</dbReference>
<evidence type="ECO:0000256" key="5">
    <source>
        <dbReference type="SAM" id="Phobius"/>
    </source>
</evidence>
<evidence type="ECO:0000313" key="8">
    <source>
        <dbReference type="EMBL" id="KAH6836023.1"/>
    </source>
</evidence>
<keyword evidence="9" id="KW-1185">Reference proteome</keyword>
<evidence type="ECO:0000256" key="2">
    <source>
        <dbReference type="ARBA" id="ARBA00022729"/>
    </source>
</evidence>
<protein>
    <submittedName>
        <fullName evidence="8">PDI-like 5-2</fullName>
    </submittedName>
</protein>
<dbReference type="GO" id="GO:0034976">
    <property type="term" value="P:response to endoplasmic reticulum stress"/>
    <property type="evidence" value="ECO:0007669"/>
    <property type="project" value="TreeGrafter"/>
</dbReference>
<keyword evidence="4" id="KW-0676">Redox-active center</keyword>
<gene>
    <name evidence="8" type="ORF">C2S53_002185</name>
</gene>
<feature type="domain" description="Thioredoxin" evidence="7">
    <location>
        <begin position="13"/>
        <end position="147"/>
    </location>
</feature>
<dbReference type="Proteomes" id="UP001190926">
    <property type="component" value="Unassembled WGS sequence"/>
</dbReference>
<name>A0AAD4JLD4_PERFH</name>
<dbReference type="Pfam" id="PF13848">
    <property type="entry name" value="Thioredoxin_6"/>
    <property type="match status" value="1"/>
</dbReference>
<dbReference type="GO" id="GO:0005783">
    <property type="term" value="C:endoplasmic reticulum"/>
    <property type="evidence" value="ECO:0007669"/>
    <property type="project" value="TreeGrafter"/>
</dbReference>
<dbReference type="PANTHER" id="PTHR18929:SF218">
    <property type="entry name" value="PROTEIN DISULFIDE-ISOMERASE 5-2"/>
    <property type="match status" value="1"/>
</dbReference>
<dbReference type="AlphaFoldDB" id="A0AAD4JLD4"/>
<dbReference type="PANTHER" id="PTHR18929">
    <property type="entry name" value="PROTEIN DISULFIDE ISOMERASE"/>
    <property type="match status" value="1"/>
</dbReference>
<dbReference type="EMBL" id="SDAM02000027">
    <property type="protein sequence ID" value="KAH6836023.1"/>
    <property type="molecule type" value="Genomic_DNA"/>
</dbReference>
<evidence type="ECO:0000256" key="4">
    <source>
        <dbReference type="ARBA" id="ARBA00023284"/>
    </source>
</evidence>
<dbReference type="InterPro" id="IPR013766">
    <property type="entry name" value="Thioredoxin_domain"/>
</dbReference>
<dbReference type="PROSITE" id="PS51352">
    <property type="entry name" value="THIOREDOXIN_2"/>
    <property type="match status" value="1"/>
</dbReference>
<comment type="similarity">
    <text evidence="1">Belongs to the protein disulfide isomerase family.</text>
</comment>
<dbReference type="GO" id="GO:0003756">
    <property type="term" value="F:protein disulfide isomerase activity"/>
    <property type="evidence" value="ECO:0007669"/>
    <property type="project" value="TreeGrafter"/>
</dbReference>
<evidence type="ECO:0000256" key="1">
    <source>
        <dbReference type="ARBA" id="ARBA00006347"/>
    </source>
</evidence>
<dbReference type="Gene3D" id="3.40.30.10">
    <property type="entry name" value="Glutaredoxin"/>
    <property type="match status" value="2"/>
</dbReference>
<proteinExistence type="inferred from homology"/>
<keyword evidence="5" id="KW-1133">Transmembrane helix</keyword>
<accession>A0AAD4JLD4</accession>
<dbReference type="CDD" id="cd02961">
    <property type="entry name" value="PDI_a_family"/>
    <property type="match status" value="1"/>
</dbReference>
<evidence type="ECO:0000256" key="3">
    <source>
        <dbReference type="ARBA" id="ARBA00023157"/>
    </source>
</evidence>
<dbReference type="FunFam" id="3.40.30.10:FF:000107">
    <property type="entry name" value="Protein disulfide-isomerase 5-2"/>
    <property type="match status" value="1"/>
</dbReference>
<dbReference type="GO" id="GO:0006457">
    <property type="term" value="P:protein folding"/>
    <property type="evidence" value="ECO:0007669"/>
    <property type="project" value="TreeGrafter"/>
</dbReference>
<dbReference type="Pfam" id="PF00085">
    <property type="entry name" value="Thioredoxin"/>
    <property type="match status" value="1"/>
</dbReference>
<keyword evidence="3" id="KW-1015">Disulfide bond</keyword>